<gene>
    <name evidence="2" type="ORF">EV695_3772</name>
</gene>
<dbReference type="OrthoDB" id="179763at2"/>
<dbReference type="Pfam" id="PF01636">
    <property type="entry name" value="APH"/>
    <property type="match status" value="1"/>
</dbReference>
<dbReference type="Gene3D" id="3.90.1200.10">
    <property type="match status" value="1"/>
</dbReference>
<keyword evidence="3" id="KW-1185">Reference proteome</keyword>
<dbReference type="GO" id="GO:0016301">
    <property type="term" value="F:kinase activity"/>
    <property type="evidence" value="ECO:0007669"/>
    <property type="project" value="UniProtKB-KW"/>
</dbReference>
<dbReference type="Gene3D" id="3.30.200.20">
    <property type="entry name" value="Phosphorylase Kinase, domain 1"/>
    <property type="match status" value="1"/>
</dbReference>
<evidence type="ECO:0000259" key="1">
    <source>
        <dbReference type="Pfam" id="PF01636"/>
    </source>
</evidence>
<sequence length="335" mass="37874">MELSTNCKKLMYELGLAKENSPLDVSPLTGGVSSDIARVEVDGRVYCAKFALSKLKVKEDWNAPVHRNKAEYEWLKIAAAIAPESTMKLFGRSETLHGFAMEFLSGDDIYLWKTALLEETSNWDESAKVGELIGRIHSESALKGFDKSQFYHRDDFYALRIEPYLVFTSESHPEVSVILKRLADQLYEAENVLVHGDVSPKNILFRDGKAIILDAECATMGDPAFDVAFALNHLLLKAIHIPTSTSRLLESVLDFWSAYHPSIHWETSADLEERICQLLPALMLARVDGKSPVEYLSEHNRKQVRMMSLDLIQQPVQTLKQFVSTIAQQLEEKQT</sequence>
<reference evidence="2 3" key="1">
    <citation type="submission" date="2019-03" db="EMBL/GenBank/DDBJ databases">
        <title>Genomic Encyclopedia of Type Strains, Phase IV (KMG-IV): sequencing the most valuable type-strain genomes for metagenomic binning, comparative biology and taxonomic classification.</title>
        <authorList>
            <person name="Goeker M."/>
        </authorList>
    </citation>
    <scope>NUCLEOTIDE SEQUENCE [LARGE SCALE GENOMIC DNA]</scope>
    <source>
        <strain evidence="2 3">DSM 24830</strain>
    </source>
</reference>
<proteinExistence type="predicted"/>
<dbReference type="SUPFAM" id="SSF56112">
    <property type="entry name" value="Protein kinase-like (PK-like)"/>
    <property type="match status" value="1"/>
</dbReference>
<feature type="domain" description="Aminoglycoside phosphotransferase" evidence="1">
    <location>
        <begin position="25"/>
        <end position="233"/>
    </location>
</feature>
<organism evidence="2 3">
    <name type="scientific">Cocleimonas flava</name>
    <dbReference type="NCBI Taxonomy" id="634765"/>
    <lineage>
        <taxon>Bacteria</taxon>
        <taxon>Pseudomonadati</taxon>
        <taxon>Pseudomonadota</taxon>
        <taxon>Gammaproteobacteria</taxon>
        <taxon>Thiotrichales</taxon>
        <taxon>Thiotrichaceae</taxon>
        <taxon>Cocleimonas</taxon>
    </lineage>
</organism>
<dbReference type="EMBL" id="SMFQ01000005">
    <property type="protein sequence ID" value="TCJ83034.1"/>
    <property type="molecule type" value="Genomic_DNA"/>
</dbReference>
<dbReference type="InterPro" id="IPR011009">
    <property type="entry name" value="Kinase-like_dom_sf"/>
</dbReference>
<keyword evidence="2" id="KW-0418">Kinase</keyword>
<evidence type="ECO:0000313" key="2">
    <source>
        <dbReference type="EMBL" id="TCJ83034.1"/>
    </source>
</evidence>
<dbReference type="AlphaFoldDB" id="A0A4R1ETB3"/>
<comment type="caution">
    <text evidence="2">The sequence shown here is derived from an EMBL/GenBank/DDBJ whole genome shotgun (WGS) entry which is preliminary data.</text>
</comment>
<dbReference type="InterPro" id="IPR002575">
    <property type="entry name" value="Aminoglycoside_PTrfase"/>
</dbReference>
<dbReference type="Proteomes" id="UP000294887">
    <property type="component" value="Unassembled WGS sequence"/>
</dbReference>
<name>A0A4R1ETB3_9GAMM</name>
<dbReference type="RefSeq" id="WP_131907524.1">
    <property type="nucleotide sequence ID" value="NZ_BAAAFU010000007.1"/>
</dbReference>
<keyword evidence="2" id="KW-0808">Transferase</keyword>
<accession>A0A4R1ETB3</accession>
<evidence type="ECO:0000313" key="3">
    <source>
        <dbReference type="Proteomes" id="UP000294887"/>
    </source>
</evidence>
<protein>
    <submittedName>
        <fullName evidence="2">Aminoglycoside phosphotransferase (APT) family kinase protein</fullName>
    </submittedName>
</protein>